<protein>
    <submittedName>
        <fullName evidence="1">Uncharacterized protein</fullName>
    </submittedName>
</protein>
<reference evidence="1" key="1">
    <citation type="submission" date="2023-06" db="EMBL/GenBank/DDBJ databases">
        <authorList>
            <consortium name="Lawrence Berkeley National Laboratory"/>
            <person name="Ahrendt S."/>
            <person name="Sahu N."/>
            <person name="Indic B."/>
            <person name="Wong-Bajracharya J."/>
            <person name="Merenyi Z."/>
            <person name="Ke H.-M."/>
            <person name="Monk M."/>
            <person name="Kocsube S."/>
            <person name="Drula E."/>
            <person name="Lipzen A."/>
            <person name="Balint B."/>
            <person name="Henrissat B."/>
            <person name="Andreopoulos B."/>
            <person name="Martin F.M."/>
            <person name="Harder C.B."/>
            <person name="Rigling D."/>
            <person name="Ford K.L."/>
            <person name="Foster G.D."/>
            <person name="Pangilinan J."/>
            <person name="Papanicolaou A."/>
            <person name="Barry K."/>
            <person name="LaButti K."/>
            <person name="Viragh M."/>
            <person name="Koriabine M."/>
            <person name="Yan M."/>
            <person name="Riley R."/>
            <person name="Champramary S."/>
            <person name="Plett K.L."/>
            <person name="Tsai I.J."/>
            <person name="Slot J."/>
            <person name="Sipos G."/>
            <person name="Plett J."/>
            <person name="Nagy L.G."/>
            <person name="Grigoriev I.V."/>
        </authorList>
    </citation>
    <scope>NUCLEOTIDE SEQUENCE</scope>
    <source>
        <strain evidence="1">FPL87.14</strain>
    </source>
</reference>
<evidence type="ECO:0000313" key="1">
    <source>
        <dbReference type="EMBL" id="KAK0436249.1"/>
    </source>
</evidence>
<accession>A0AA39MJR3</accession>
<gene>
    <name evidence="1" type="ORF">EV421DRAFT_1131994</name>
</gene>
<sequence>MAMRIAALRWTGGQTLSWCAAYSYKSGLCDNFFLFDTLTIPAGQLARTLFPSSSAPKYHKPCSGGLQESRFFFQYPYQCGIFVIDIFPRILKLRKPA</sequence>
<name>A0AA39MJR3_9AGAR</name>
<keyword evidence="2" id="KW-1185">Reference proteome</keyword>
<dbReference type="AlphaFoldDB" id="A0AA39MJR3"/>
<evidence type="ECO:0000313" key="2">
    <source>
        <dbReference type="Proteomes" id="UP001175226"/>
    </source>
</evidence>
<dbReference type="Proteomes" id="UP001175226">
    <property type="component" value="Unassembled WGS sequence"/>
</dbReference>
<proteinExistence type="predicted"/>
<comment type="caution">
    <text evidence="1">The sequence shown here is derived from an EMBL/GenBank/DDBJ whole genome shotgun (WGS) entry which is preliminary data.</text>
</comment>
<dbReference type="EMBL" id="JAUEPT010000056">
    <property type="protein sequence ID" value="KAK0436249.1"/>
    <property type="molecule type" value="Genomic_DNA"/>
</dbReference>
<organism evidence="1 2">
    <name type="scientific">Armillaria borealis</name>
    <dbReference type="NCBI Taxonomy" id="47425"/>
    <lineage>
        <taxon>Eukaryota</taxon>
        <taxon>Fungi</taxon>
        <taxon>Dikarya</taxon>
        <taxon>Basidiomycota</taxon>
        <taxon>Agaricomycotina</taxon>
        <taxon>Agaricomycetes</taxon>
        <taxon>Agaricomycetidae</taxon>
        <taxon>Agaricales</taxon>
        <taxon>Marasmiineae</taxon>
        <taxon>Physalacriaceae</taxon>
        <taxon>Armillaria</taxon>
    </lineage>
</organism>